<dbReference type="AlphaFoldDB" id="A0A0G4FBC0"/>
<evidence type="ECO:0000313" key="5">
    <source>
        <dbReference type="Proteomes" id="UP000041254"/>
    </source>
</evidence>
<dbReference type="InParanoid" id="A0A0G4FBC0"/>
<feature type="region of interest" description="Disordered" evidence="2">
    <location>
        <begin position="1"/>
        <end position="66"/>
    </location>
</feature>
<evidence type="ECO:0000256" key="3">
    <source>
        <dbReference type="SAM" id="Phobius"/>
    </source>
</evidence>
<proteinExistence type="predicted"/>
<accession>A0A0G4FBC0</accession>
<feature type="transmembrane region" description="Helical" evidence="3">
    <location>
        <begin position="249"/>
        <end position="268"/>
    </location>
</feature>
<evidence type="ECO:0000256" key="2">
    <source>
        <dbReference type="SAM" id="MobiDB-lite"/>
    </source>
</evidence>
<dbReference type="Proteomes" id="UP000041254">
    <property type="component" value="Unassembled WGS sequence"/>
</dbReference>
<keyword evidence="3" id="KW-0812">Transmembrane</keyword>
<protein>
    <submittedName>
        <fullName evidence="4">Uncharacterized protein</fullName>
    </submittedName>
</protein>
<keyword evidence="3" id="KW-0472">Membrane</keyword>
<reference evidence="4 5" key="1">
    <citation type="submission" date="2014-11" db="EMBL/GenBank/DDBJ databases">
        <authorList>
            <person name="Zhu J."/>
            <person name="Qi W."/>
            <person name="Song R."/>
        </authorList>
    </citation>
    <scope>NUCLEOTIDE SEQUENCE [LARGE SCALE GENOMIC DNA]</scope>
</reference>
<keyword evidence="3" id="KW-1133">Transmembrane helix</keyword>
<sequence length="270" mass="29202">MRIYVQGDRSGKTSPQTTAAVTSPSLVAEPAMVDEPPSPSPSLSHLTDTEQPTDGEDSPIDTDHRVSEDTGCFLSYLLDENKALRAQLDTYEAETETKIDRQADSQSSHQPNDCLSVSLALSAERDALSRELSREKDTTEELTLQLSKLKESAAASASASASVSSHVRHPEVFPMADDDTDTQDGTSTSWEQSFDQAIAASTSPTPQQQQRPNGQRSDHGLRVSELLDYAHAAAAVQTDKTAAEWCDVVMRYTMACVCFVVGLAVLLVHS</sequence>
<feature type="compositionally biased region" description="Acidic residues" evidence="2">
    <location>
        <begin position="51"/>
        <end position="60"/>
    </location>
</feature>
<dbReference type="VEuPathDB" id="CryptoDB:Vbra_14900"/>
<gene>
    <name evidence="4" type="ORF">Vbra_14900</name>
</gene>
<keyword evidence="5" id="KW-1185">Reference proteome</keyword>
<dbReference type="EMBL" id="CDMY01000402">
    <property type="protein sequence ID" value="CEM10190.1"/>
    <property type="molecule type" value="Genomic_DNA"/>
</dbReference>
<feature type="region of interest" description="Disordered" evidence="2">
    <location>
        <begin position="159"/>
        <end position="190"/>
    </location>
</feature>
<evidence type="ECO:0000313" key="4">
    <source>
        <dbReference type="EMBL" id="CEM10190.1"/>
    </source>
</evidence>
<keyword evidence="1" id="KW-0175">Coiled coil</keyword>
<feature type="compositionally biased region" description="Polar residues" evidence="2">
    <location>
        <begin position="12"/>
        <end position="25"/>
    </location>
</feature>
<evidence type="ECO:0000256" key="1">
    <source>
        <dbReference type="SAM" id="Coils"/>
    </source>
</evidence>
<feature type="coiled-coil region" evidence="1">
    <location>
        <begin position="125"/>
        <end position="152"/>
    </location>
</feature>
<organism evidence="4 5">
    <name type="scientific">Vitrella brassicaformis (strain CCMP3155)</name>
    <dbReference type="NCBI Taxonomy" id="1169540"/>
    <lineage>
        <taxon>Eukaryota</taxon>
        <taxon>Sar</taxon>
        <taxon>Alveolata</taxon>
        <taxon>Colpodellida</taxon>
        <taxon>Vitrellaceae</taxon>
        <taxon>Vitrella</taxon>
    </lineage>
</organism>
<name>A0A0G4FBC0_VITBC</name>